<keyword evidence="5 8" id="KW-0378">Hydrolase</keyword>
<keyword evidence="4 8" id="KW-0479">Metal-binding</keyword>
<gene>
    <name evidence="8" type="primary">vapC</name>
    <name evidence="10" type="ORF">A2960_05870</name>
</gene>
<keyword evidence="3 8" id="KW-0540">Nuclease</keyword>
<dbReference type="HAMAP" id="MF_00265">
    <property type="entry name" value="VapC_Nob1"/>
    <property type="match status" value="1"/>
</dbReference>
<evidence type="ECO:0000256" key="6">
    <source>
        <dbReference type="ARBA" id="ARBA00022842"/>
    </source>
</evidence>
<dbReference type="AlphaFoldDB" id="A0A1F6ANG1"/>
<feature type="domain" description="PIN" evidence="9">
    <location>
        <begin position="2"/>
        <end position="120"/>
    </location>
</feature>
<dbReference type="SUPFAM" id="SSF88723">
    <property type="entry name" value="PIN domain-like"/>
    <property type="match status" value="1"/>
</dbReference>
<evidence type="ECO:0000313" key="11">
    <source>
        <dbReference type="Proteomes" id="UP000176609"/>
    </source>
</evidence>
<dbReference type="GO" id="GO:0016787">
    <property type="term" value="F:hydrolase activity"/>
    <property type="evidence" value="ECO:0007669"/>
    <property type="project" value="UniProtKB-KW"/>
</dbReference>
<dbReference type="GO" id="GO:0090729">
    <property type="term" value="F:toxin activity"/>
    <property type="evidence" value="ECO:0007669"/>
    <property type="project" value="UniProtKB-KW"/>
</dbReference>
<proteinExistence type="inferred from homology"/>
<evidence type="ECO:0000256" key="7">
    <source>
        <dbReference type="ARBA" id="ARBA00038093"/>
    </source>
</evidence>
<keyword evidence="6 8" id="KW-0460">Magnesium</keyword>
<evidence type="ECO:0000256" key="3">
    <source>
        <dbReference type="ARBA" id="ARBA00022722"/>
    </source>
</evidence>
<dbReference type="PANTHER" id="PTHR33653:SF1">
    <property type="entry name" value="RIBONUCLEASE VAPC2"/>
    <property type="match status" value="1"/>
</dbReference>
<feature type="binding site" evidence="8">
    <location>
        <position position="5"/>
    </location>
    <ligand>
        <name>Mg(2+)</name>
        <dbReference type="ChEBI" id="CHEBI:18420"/>
    </ligand>
</feature>
<dbReference type="InterPro" id="IPR022907">
    <property type="entry name" value="VapC_family"/>
</dbReference>
<evidence type="ECO:0000256" key="1">
    <source>
        <dbReference type="ARBA" id="ARBA00001946"/>
    </source>
</evidence>
<evidence type="ECO:0000256" key="4">
    <source>
        <dbReference type="ARBA" id="ARBA00022723"/>
    </source>
</evidence>
<accession>A0A1F6ANG1</accession>
<keyword evidence="2 8" id="KW-1277">Toxin-antitoxin system</keyword>
<dbReference type="GO" id="GO:0004540">
    <property type="term" value="F:RNA nuclease activity"/>
    <property type="evidence" value="ECO:0007669"/>
    <property type="project" value="InterPro"/>
</dbReference>
<evidence type="ECO:0000256" key="2">
    <source>
        <dbReference type="ARBA" id="ARBA00022649"/>
    </source>
</evidence>
<feature type="binding site" evidence="8">
    <location>
        <position position="94"/>
    </location>
    <ligand>
        <name>Mg(2+)</name>
        <dbReference type="ChEBI" id="CHEBI:18420"/>
    </ligand>
</feature>
<sequence>MVILDTSVIIDHLRQPFNKSALVKIIRSHPKESLCISIISIQELYEGQSTRDEEEEEDLIAVIAPLKILPYSYDIAKCAGQIMRDISTPLEFMDAAIAATAILHGAQLFTLNKKDFERIGDLELYK</sequence>
<dbReference type="CDD" id="cd18741">
    <property type="entry name" value="PIN_VapC4-5_FitB-like"/>
    <property type="match status" value="1"/>
</dbReference>
<comment type="function">
    <text evidence="8">Toxic component of a toxin-antitoxin (TA) system. An RNase.</text>
</comment>
<dbReference type="Proteomes" id="UP000176609">
    <property type="component" value="Unassembled WGS sequence"/>
</dbReference>
<evidence type="ECO:0000313" key="10">
    <source>
        <dbReference type="EMBL" id="OGG26052.1"/>
    </source>
</evidence>
<name>A0A1F6ANG1_9BACT</name>
<comment type="similarity">
    <text evidence="7 8">Belongs to the PINc/VapC protein family.</text>
</comment>
<dbReference type="PANTHER" id="PTHR33653">
    <property type="entry name" value="RIBONUCLEASE VAPC2"/>
    <property type="match status" value="1"/>
</dbReference>
<dbReference type="EC" id="3.1.-.-" evidence="8"/>
<organism evidence="10 11">
    <name type="scientific">Candidatus Gottesmanbacteria bacterium RIFCSPLOWO2_01_FULL_39_12b</name>
    <dbReference type="NCBI Taxonomy" id="1798388"/>
    <lineage>
        <taxon>Bacteria</taxon>
        <taxon>Candidatus Gottesmaniibacteriota</taxon>
    </lineage>
</organism>
<protein>
    <recommendedName>
        <fullName evidence="8">Ribonuclease VapC</fullName>
        <shortName evidence="8">RNase VapC</shortName>
        <ecNumber evidence="8">3.1.-.-</ecNumber>
    </recommendedName>
    <alternativeName>
        <fullName evidence="8">Toxin VapC</fullName>
    </alternativeName>
</protein>
<dbReference type="EMBL" id="MFJR01000014">
    <property type="protein sequence ID" value="OGG26052.1"/>
    <property type="molecule type" value="Genomic_DNA"/>
</dbReference>
<evidence type="ECO:0000256" key="8">
    <source>
        <dbReference type="HAMAP-Rule" id="MF_00265"/>
    </source>
</evidence>
<dbReference type="Pfam" id="PF01850">
    <property type="entry name" value="PIN"/>
    <property type="match status" value="1"/>
</dbReference>
<evidence type="ECO:0000259" key="9">
    <source>
        <dbReference type="Pfam" id="PF01850"/>
    </source>
</evidence>
<reference evidence="10 11" key="1">
    <citation type="journal article" date="2016" name="Nat. Commun.">
        <title>Thousands of microbial genomes shed light on interconnected biogeochemical processes in an aquifer system.</title>
        <authorList>
            <person name="Anantharaman K."/>
            <person name="Brown C.T."/>
            <person name="Hug L.A."/>
            <person name="Sharon I."/>
            <person name="Castelle C.J."/>
            <person name="Probst A.J."/>
            <person name="Thomas B.C."/>
            <person name="Singh A."/>
            <person name="Wilkins M.J."/>
            <person name="Karaoz U."/>
            <person name="Brodie E.L."/>
            <person name="Williams K.H."/>
            <person name="Hubbard S.S."/>
            <person name="Banfield J.F."/>
        </authorList>
    </citation>
    <scope>NUCLEOTIDE SEQUENCE [LARGE SCALE GENOMIC DNA]</scope>
</reference>
<dbReference type="Gene3D" id="3.40.50.1010">
    <property type="entry name" value="5'-nuclease"/>
    <property type="match status" value="1"/>
</dbReference>
<comment type="cofactor">
    <cofactor evidence="1 8">
        <name>Mg(2+)</name>
        <dbReference type="ChEBI" id="CHEBI:18420"/>
    </cofactor>
</comment>
<dbReference type="GO" id="GO:0000287">
    <property type="term" value="F:magnesium ion binding"/>
    <property type="evidence" value="ECO:0007669"/>
    <property type="project" value="UniProtKB-UniRule"/>
</dbReference>
<dbReference type="InterPro" id="IPR002716">
    <property type="entry name" value="PIN_dom"/>
</dbReference>
<dbReference type="InterPro" id="IPR050556">
    <property type="entry name" value="Type_II_TA_system_RNase"/>
</dbReference>
<evidence type="ECO:0000256" key="5">
    <source>
        <dbReference type="ARBA" id="ARBA00022801"/>
    </source>
</evidence>
<comment type="caution">
    <text evidence="10">The sequence shown here is derived from an EMBL/GenBank/DDBJ whole genome shotgun (WGS) entry which is preliminary data.</text>
</comment>
<dbReference type="InterPro" id="IPR029060">
    <property type="entry name" value="PIN-like_dom_sf"/>
</dbReference>
<keyword evidence="8" id="KW-0800">Toxin</keyword>